<sequence length="45" mass="5248">MASQLSLFHTANGLKSTIRQRDREYQFQTDNEEDNNEVMGSKMLL</sequence>
<proteinExistence type="predicted"/>
<accession>A0A0U1HP62</accession>
<dbReference type="EMBL" id="CTKE01000003">
    <property type="protein sequence ID" value="CQI88385.1"/>
    <property type="molecule type" value="Genomic_DNA"/>
</dbReference>
<feature type="region of interest" description="Disordered" evidence="1">
    <location>
        <begin position="19"/>
        <end position="45"/>
    </location>
</feature>
<dbReference type="STRING" id="29485.CH64_696"/>
<reference evidence="2 4" key="1">
    <citation type="journal article" date="2015" name="Genome Announc.">
        <title>Thirty-Two Complete Genome Assemblies of Nine Yersinia Species, Including Y. pestis, Y. pseudotuberculosis, and Y. enterocolitica.</title>
        <authorList>
            <person name="Johnson S.L."/>
            <person name="Daligault H.E."/>
            <person name="Davenport K.W."/>
            <person name="Jaissle J."/>
            <person name="Frey K.G."/>
            <person name="Ladner J.T."/>
            <person name="Broomall S.M."/>
            <person name="Bishop-Lilly K.A."/>
            <person name="Bruce D.C."/>
            <person name="Coyne S.R."/>
            <person name="Gibbons H.S."/>
            <person name="Lo C.C."/>
            <person name="Munk A.C."/>
            <person name="Rosenzweig C.N."/>
            <person name="Koroleva G.I."/>
            <person name="Palacios G.F."/>
            <person name="Redden C.L."/>
            <person name="Xu Y."/>
            <person name="Minogue T.D."/>
            <person name="Chain P.S."/>
        </authorList>
    </citation>
    <scope>NUCLEOTIDE SEQUENCE [LARGE SCALE GENOMIC DNA]</scope>
    <source>
        <strain evidence="2 4">YRA</strain>
    </source>
</reference>
<keyword evidence="4" id="KW-1185">Reference proteome</keyword>
<evidence type="ECO:0000313" key="5">
    <source>
        <dbReference type="Proteomes" id="UP000042054"/>
    </source>
</evidence>
<dbReference type="AlphaFoldDB" id="A0A0U1HP62"/>
<evidence type="ECO:0000313" key="4">
    <source>
        <dbReference type="Proteomes" id="UP000031914"/>
    </source>
</evidence>
<organism evidence="3 5">
    <name type="scientific">Yersinia rohdei</name>
    <dbReference type="NCBI Taxonomy" id="29485"/>
    <lineage>
        <taxon>Bacteria</taxon>
        <taxon>Pseudomonadati</taxon>
        <taxon>Pseudomonadota</taxon>
        <taxon>Gammaproteobacteria</taxon>
        <taxon>Enterobacterales</taxon>
        <taxon>Yersiniaceae</taxon>
        <taxon>Yersinia</taxon>
    </lineage>
</organism>
<evidence type="ECO:0000256" key="1">
    <source>
        <dbReference type="SAM" id="MobiDB-lite"/>
    </source>
</evidence>
<dbReference type="EMBL" id="CP009787">
    <property type="protein sequence ID" value="AJJ10908.1"/>
    <property type="molecule type" value="Genomic_DNA"/>
</dbReference>
<dbReference type="Proteomes" id="UP000031914">
    <property type="component" value="Chromosome"/>
</dbReference>
<gene>
    <name evidence="2" type="ORF">CH64_696</name>
    <name evidence="3" type="ORF">ERS008555_00726</name>
</gene>
<dbReference type="KEGG" id="yro:CH64_696"/>
<evidence type="ECO:0000313" key="2">
    <source>
        <dbReference type="EMBL" id="AJJ10908.1"/>
    </source>
</evidence>
<evidence type="ECO:0000313" key="3">
    <source>
        <dbReference type="EMBL" id="CQI88385.1"/>
    </source>
</evidence>
<dbReference type="Proteomes" id="UP000042054">
    <property type="component" value="Unassembled WGS sequence"/>
</dbReference>
<reference evidence="3 5" key="2">
    <citation type="submission" date="2015-03" db="EMBL/GenBank/DDBJ databases">
        <authorList>
            <person name="Murphy D."/>
        </authorList>
    </citation>
    <scope>NUCLEOTIDE SEQUENCE [LARGE SCALE GENOMIC DNA]</scope>
    <source>
        <strain evidence="3 5">68/02</strain>
    </source>
</reference>
<name>A0A0U1HP62_YERRO</name>
<protein>
    <submittedName>
        <fullName evidence="3">Uncharacterized protein</fullName>
    </submittedName>
</protein>